<protein>
    <submittedName>
        <fullName evidence="1">Uncharacterized protein</fullName>
    </submittedName>
</protein>
<organism evidence="1">
    <name type="scientific">Arundo donax</name>
    <name type="common">Giant reed</name>
    <name type="synonym">Donax arundinaceus</name>
    <dbReference type="NCBI Taxonomy" id="35708"/>
    <lineage>
        <taxon>Eukaryota</taxon>
        <taxon>Viridiplantae</taxon>
        <taxon>Streptophyta</taxon>
        <taxon>Embryophyta</taxon>
        <taxon>Tracheophyta</taxon>
        <taxon>Spermatophyta</taxon>
        <taxon>Magnoliopsida</taxon>
        <taxon>Liliopsida</taxon>
        <taxon>Poales</taxon>
        <taxon>Poaceae</taxon>
        <taxon>PACMAD clade</taxon>
        <taxon>Arundinoideae</taxon>
        <taxon>Arundineae</taxon>
        <taxon>Arundo</taxon>
    </lineage>
</organism>
<proteinExistence type="predicted"/>
<reference evidence="1" key="1">
    <citation type="submission" date="2014-09" db="EMBL/GenBank/DDBJ databases">
        <authorList>
            <person name="Magalhaes I.L.F."/>
            <person name="Oliveira U."/>
            <person name="Santos F.R."/>
            <person name="Vidigal T.H.D.A."/>
            <person name="Brescovit A.D."/>
            <person name="Santos A.J."/>
        </authorList>
    </citation>
    <scope>NUCLEOTIDE SEQUENCE</scope>
    <source>
        <tissue evidence="1">Shoot tissue taken approximately 20 cm above the soil surface</tissue>
    </source>
</reference>
<accession>A0A0A8YH99</accession>
<name>A0A0A8YH99_ARUDO</name>
<dbReference type="EMBL" id="GBRH01272584">
    <property type="protein sequence ID" value="JAD25311.1"/>
    <property type="molecule type" value="Transcribed_RNA"/>
</dbReference>
<dbReference type="AlphaFoldDB" id="A0A0A8YH99"/>
<evidence type="ECO:0000313" key="1">
    <source>
        <dbReference type="EMBL" id="JAD25311.1"/>
    </source>
</evidence>
<sequence>MYINYLSLPLRNKLTQTTPICVYKLPTTEVPKKYHVLLNPKKLPRSSES</sequence>
<reference evidence="1" key="2">
    <citation type="journal article" date="2015" name="Data Brief">
        <title>Shoot transcriptome of the giant reed, Arundo donax.</title>
        <authorList>
            <person name="Barrero R.A."/>
            <person name="Guerrero F.D."/>
            <person name="Moolhuijzen P."/>
            <person name="Goolsby J.A."/>
            <person name="Tidwell J."/>
            <person name="Bellgard S.E."/>
            <person name="Bellgard M.I."/>
        </authorList>
    </citation>
    <scope>NUCLEOTIDE SEQUENCE</scope>
    <source>
        <tissue evidence="1">Shoot tissue taken approximately 20 cm above the soil surface</tissue>
    </source>
</reference>